<feature type="region of interest" description="Disordered" evidence="1">
    <location>
        <begin position="439"/>
        <end position="541"/>
    </location>
</feature>
<dbReference type="STRING" id="27342.A0A0H2S3Q0"/>
<evidence type="ECO:0000313" key="3">
    <source>
        <dbReference type="Proteomes" id="UP000053477"/>
    </source>
</evidence>
<organism evidence="2 3">
    <name type="scientific">Schizopora paradoxa</name>
    <dbReference type="NCBI Taxonomy" id="27342"/>
    <lineage>
        <taxon>Eukaryota</taxon>
        <taxon>Fungi</taxon>
        <taxon>Dikarya</taxon>
        <taxon>Basidiomycota</taxon>
        <taxon>Agaricomycotina</taxon>
        <taxon>Agaricomycetes</taxon>
        <taxon>Hymenochaetales</taxon>
        <taxon>Schizoporaceae</taxon>
        <taxon>Schizopora</taxon>
    </lineage>
</organism>
<feature type="compositionally biased region" description="Low complexity" evidence="1">
    <location>
        <begin position="56"/>
        <end position="65"/>
    </location>
</feature>
<evidence type="ECO:0000313" key="2">
    <source>
        <dbReference type="EMBL" id="KLO11571.1"/>
    </source>
</evidence>
<accession>A0A0H2S3Q0</accession>
<sequence>MSETLVQRPTPVDLGVPLPRAMPNQEVINLDDWDGLIDLTSSPRLAARERRPQPAPDVIDVDAVIGDAEYAPGPSRRRPEPRQTPDFIILDSDSEEPRRLPRSTVFSPSPPPQVAHAIPPVPPVPHYPAHIRARRLPPAYTRGALRPREDPFPFEMNEEPAPRRPPAPPVRRFVREPRQIRTAGQVNFGNNMGLGGALLALNRQNELMALNEQNHRREQQERRAAIRARMINATRSFTAAGLRAPREQAEDGMFYWIRRRLDGFFHPHEDEDDDFMEAMAASAAEAEGRAPPLRYRWNMFGAEPLNGPANAPDYKREFTHPDKPQSNFTFDFEISPEPINVDKPGSSSSSPTESNTILVCAKCMDPLVVNVVGSDETMKRCKVWALRCGHMFDGKCIDSIMKPAPVVEVAEETSMAILDVKGKGKEKVTESAGLNDDDSSIVAVSSKSRGKRKAAHLDEEATDPHSVMPGTFEPEGIRARLRPRNKRTGLTSESAEHTLEDDSSISGPAISPRRPGRSGGPLTSRIRAKPSPKGKGKGKAKVIAPVIEAEHEWMCPIPECSQKHYSLKIDGVWRMDEERGAIGVYV</sequence>
<keyword evidence="3" id="KW-1185">Reference proteome</keyword>
<feature type="region of interest" description="Disordered" evidence="1">
    <location>
        <begin position="44"/>
        <end position="114"/>
    </location>
</feature>
<dbReference type="InParanoid" id="A0A0H2S3Q0"/>
<dbReference type="Proteomes" id="UP000053477">
    <property type="component" value="Unassembled WGS sequence"/>
</dbReference>
<dbReference type="OrthoDB" id="2507647at2759"/>
<protein>
    <submittedName>
        <fullName evidence="2">Uncharacterized protein</fullName>
    </submittedName>
</protein>
<proteinExistence type="predicted"/>
<feature type="compositionally biased region" description="Basic residues" evidence="1">
    <location>
        <begin position="526"/>
        <end position="540"/>
    </location>
</feature>
<name>A0A0H2S3Q0_9AGAM</name>
<gene>
    <name evidence="2" type="ORF">SCHPADRAFT_891495</name>
</gene>
<dbReference type="EMBL" id="KQ085997">
    <property type="protein sequence ID" value="KLO11571.1"/>
    <property type="molecule type" value="Genomic_DNA"/>
</dbReference>
<reference evidence="2 3" key="1">
    <citation type="submission" date="2015-04" db="EMBL/GenBank/DDBJ databases">
        <title>Complete genome sequence of Schizopora paradoxa KUC8140, a cosmopolitan wood degrader in East Asia.</title>
        <authorList>
            <consortium name="DOE Joint Genome Institute"/>
            <person name="Min B."/>
            <person name="Park H."/>
            <person name="Jang Y."/>
            <person name="Kim J.-J."/>
            <person name="Kim K.H."/>
            <person name="Pangilinan J."/>
            <person name="Lipzen A."/>
            <person name="Riley R."/>
            <person name="Grigoriev I.V."/>
            <person name="Spatafora J.W."/>
            <person name="Choi I.-G."/>
        </authorList>
    </citation>
    <scope>NUCLEOTIDE SEQUENCE [LARGE SCALE GENOMIC DNA]</scope>
    <source>
        <strain evidence="2 3">KUC8140</strain>
    </source>
</reference>
<dbReference type="AlphaFoldDB" id="A0A0H2S3Q0"/>
<evidence type="ECO:0000256" key="1">
    <source>
        <dbReference type="SAM" id="MobiDB-lite"/>
    </source>
</evidence>
<dbReference type="SUPFAM" id="SSF57850">
    <property type="entry name" value="RING/U-box"/>
    <property type="match status" value="1"/>
</dbReference>